<dbReference type="EnsemblMetazoa" id="SMAR014524-RA">
    <property type="protein sequence ID" value="SMAR014524-PA"/>
    <property type="gene ID" value="SMAR014524"/>
</dbReference>
<evidence type="ECO:0000313" key="3">
    <source>
        <dbReference type="Proteomes" id="UP000014500"/>
    </source>
</evidence>
<dbReference type="eggNOG" id="KOG2378">
    <property type="taxonomic scope" value="Eukaryota"/>
</dbReference>
<sequence length="94" mass="10690">MLGSHKGKYYVSGTPPRHTKVDSITLCTLGIGSAFGGESILDHSPRDVTIVTTEHCELLRVEQRDFRMLWERNKQYMEEFLDPVGSPQVDEQHS</sequence>
<dbReference type="Gene3D" id="2.60.120.10">
    <property type="entry name" value="Jelly Rolls"/>
    <property type="match status" value="1"/>
</dbReference>
<evidence type="ECO:0000259" key="1">
    <source>
        <dbReference type="PROSITE" id="PS50042"/>
    </source>
</evidence>
<name>T1JKZ4_STRMM</name>
<dbReference type="InterPro" id="IPR014710">
    <property type="entry name" value="RmlC-like_jellyroll"/>
</dbReference>
<organism evidence="2 3">
    <name type="scientific">Strigamia maritima</name>
    <name type="common">European centipede</name>
    <name type="synonym">Geophilus maritimus</name>
    <dbReference type="NCBI Taxonomy" id="126957"/>
    <lineage>
        <taxon>Eukaryota</taxon>
        <taxon>Metazoa</taxon>
        <taxon>Ecdysozoa</taxon>
        <taxon>Arthropoda</taxon>
        <taxon>Myriapoda</taxon>
        <taxon>Chilopoda</taxon>
        <taxon>Pleurostigmophora</taxon>
        <taxon>Geophilomorpha</taxon>
        <taxon>Linotaeniidae</taxon>
        <taxon>Strigamia</taxon>
    </lineage>
</organism>
<feature type="domain" description="Cyclic nucleotide-binding" evidence="1">
    <location>
        <begin position="6"/>
        <end position="69"/>
    </location>
</feature>
<dbReference type="PhylomeDB" id="T1JKZ4"/>
<evidence type="ECO:0000313" key="2">
    <source>
        <dbReference type="EnsemblMetazoa" id="SMAR014524-PA"/>
    </source>
</evidence>
<keyword evidence="3" id="KW-1185">Reference proteome</keyword>
<dbReference type="InterPro" id="IPR018490">
    <property type="entry name" value="cNMP-bd_dom_sf"/>
</dbReference>
<reference evidence="3" key="1">
    <citation type="submission" date="2011-05" db="EMBL/GenBank/DDBJ databases">
        <authorList>
            <person name="Richards S.R."/>
            <person name="Qu J."/>
            <person name="Jiang H."/>
            <person name="Jhangiani S.N."/>
            <person name="Agravi P."/>
            <person name="Goodspeed R."/>
            <person name="Gross S."/>
            <person name="Mandapat C."/>
            <person name="Jackson L."/>
            <person name="Mathew T."/>
            <person name="Pu L."/>
            <person name="Thornton R."/>
            <person name="Saada N."/>
            <person name="Wilczek-Boney K.B."/>
            <person name="Lee S."/>
            <person name="Kovar C."/>
            <person name="Wu Y."/>
            <person name="Scherer S.E."/>
            <person name="Worley K.C."/>
            <person name="Muzny D.M."/>
            <person name="Gibbs R."/>
        </authorList>
    </citation>
    <scope>NUCLEOTIDE SEQUENCE</scope>
    <source>
        <strain evidence="3">Brora</strain>
    </source>
</reference>
<protein>
    <recommendedName>
        <fullName evidence="1">Cyclic nucleotide-binding domain-containing protein</fullName>
    </recommendedName>
</protein>
<dbReference type="Pfam" id="PF00027">
    <property type="entry name" value="cNMP_binding"/>
    <property type="match status" value="1"/>
</dbReference>
<dbReference type="STRING" id="126957.T1JKZ4"/>
<dbReference type="EMBL" id="JH431989">
    <property type="status" value="NOT_ANNOTATED_CDS"/>
    <property type="molecule type" value="Genomic_DNA"/>
</dbReference>
<proteinExistence type="predicted"/>
<dbReference type="InterPro" id="IPR000595">
    <property type="entry name" value="cNMP-bd_dom"/>
</dbReference>
<dbReference type="Proteomes" id="UP000014500">
    <property type="component" value="Unassembled WGS sequence"/>
</dbReference>
<dbReference type="HOGENOM" id="CLU_2392313_0_0_1"/>
<dbReference type="AlphaFoldDB" id="T1JKZ4"/>
<reference evidence="2" key="2">
    <citation type="submission" date="2015-02" db="UniProtKB">
        <authorList>
            <consortium name="EnsemblMetazoa"/>
        </authorList>
    </citation>
    <scope>IDENTIFICATION</scope>
</reference>
<dbReference type="SUPFAM" id="SSF51206">
    <property type="entry name" value="cAMP-binding domain-like"/>
    <property type="match status" value="1"/>
</dbReference>
<dbReference type="PROSITE" id="PS50042">
    <property type="entry name" value="CNMP_BINDING_3"/>
    <property type="match status" value="1"/>
</dbReference>
<accession>T1JKZ4</accession>
<dbReference type="CDD" id="cd00038">
    <property type="entry name" value="CAP_ED"/>
    <property type="match status" value="1"/>
</dbReference>